<keyword evidence="5" id="KW-0107">Calcium channel</keyword>
<feature type="domain" description="Voltage-dependent calcium channel alpha-1 subunit IQ" evidence="16">
    <location>
        <begin position="557"/>
        <end position="591"/>
    </location>
</feature>
<protein>
    <recommendedName>
        <fullName evidence="16">Voltage-dependent calcium channel alpha-1 subunit IQ domain-containing protein</fullName>
    </recommendedName>
</protein>
<dbReference type="EMBL" id="HACA01009104">
    <property type="protein sequence ID" value="CDW26465.1"/>
    <property type="molecule type" value="Transcribed_RNA"/>
</dbReference>
<dbReference type="Gene3D" id="1.10.287.70">
    <property type="match status" value="2"/>
</dbReference>
<dbReference type="SUPFAM" id="SSF81324">
    <property type="entry name" value="Voltage-gated potassium channels"/>
    <property type="match status" value="1"/>
</dbReference>
<feature type="transmembrane region" description="Helical" evidence="15">
    <location>
        <begin position="285"/>
        <end position="314"/>
    </location>
</feature>
<feature type="non-terminal residue" evidence="17">
    <location>
        <position position="1"/>
    </location>
</feature>
<dbReference type="AlphaFoldDB" id="A0A0K2TKZ1"/>
<reference evidence="17" key="1">
    <citation type="submission" date="2014-05" db="EMBL/GenBank/DDBJ databases">
        <authorList>
            <person name="Chronopoulou M."/>
        </authorList>
    </citation>
    <scope>NUCLEOTIDE SEQUENCE</scope>
    <source>
        <tissue evidence="17">Whole organism</tissue>
    </source>
</reference>
<dbReference type="GO" id="GO:0005891">
    <property type="term" value="C:voltage-gated calcium channel complex"/>
    <property type="evidence" value="ECO:0007669"/>
    <property type="project" value="TreeGrafter"/>
</dbReference>
<feature type="transmembrane region" description="Helical" evidence="15">
    <location>
        <begin position="101"/>
        <end position="126"/>
    </location>
</feature>
<dbReference type="Pfam" id="PF16905">
    <property type="entry name" value="GPHH"/>
    <property type="match status" value="1"/>
</dbReference>
<dbReference type="InterPro" id="IPR005821">
    <property type="entry name" value="Ion_trans_dom"/>
</dbReference>
<evidence type="ECO:0000256" key="1">
    <source>
        <dbReference type="ARBA" id="ARBA00004141"/>
    </source>
</evidence>
<dbReference type="OrthoDB" id="431720at2759"/>
<dbReference type="InterPro" id="IPR050599">
    <property type="entry name" value="VDCC_alpha-1_subunit"/>
</dbReference>
<evidence type="ECO:0000256" key="9">
    <source>
        <dbReference type="ARBA" id="ARBA00022882"/>
    </source>
</evidence>
<evidence type="ECO:0000256" key="12">
    <source>
        <dbReference type="ARBA" id="ARBA00023136"/>
    </source>
</evidence>
<evidence type="ECO:0000256" key="10">
    <source>
        <dbReference type="ARBA" id="ARBA00022989"/>
    </source>
</evidence>
<evidence type="ECO:0000256" key="3">
    <source>
        <dbReference type="ARBA" id="ARBA00022553"/>
    </source>
</evidence>
<dbReference type="PANTHER" id="PTHR45628">
    <property type="entry name" value="VOLTAGE-DEPENDENT CALCIUM CHANNEL TYPE A SUBUNIT ALPHA-1"/>
    <property type="match status" value="1"/>
</dbReference>
<keyword evidence="10 15" id="KW-1133">Transmembrane helix</keyword>
<keyword evidence="7" id="KW-0677">Repeat</keyword>
<evidence type="ECO:0000256" key="6">
    <source>
        <dbReference type="ARBA" id="ARBA00022692"/>
    </source>
</evidence>
<organism evidence="17">
    <name type="scientific">Lepeophtheirus salmonis</name>
    <name type="common">Salmon louse</name>
    <name type="synonym">Caligus salmonis</name>
    <dbReference type="NCBI Taxonomy" id="72036"/>
    <lineage>
        <taxon>Eukaryota</taxon>
        <taxon>Metazoa</taxon>
        <taxon>Ecdysozoa</taxon>
        <taxon>Arthropoda</taxon>
        <taxon>Crustacea</taxon>
        <taxon>Multicrustacea</taxon>
        <taxon>Hexanauplia</taxon>
        <taxon>Copepoda</taxon>
        <taxon>Siphonostomatoida</taxon>
        <taxon>Caligidae</taxon>
        <taxon>Lepeophtheirus</taxon>
    </lineage>
</organism>
<keyword evidence="12 15" id="KW-0472">Membrane</keyword>
<dbReference type="FunFam" id="1.10.238.10:FF:000063">
    <property type="entry name" value="Voltage-dependent N-type calcium channel subunit alpha"/>
    <property type="match status" value="1"/>
</dbReference>
<keyword evidence="11" id="KW-0406">Ion transport</keyword>
<evidence type="ECO:0000259" key="16">
    <source>
        <dbReference type="SMART" id="SM01062"/>
    </source>
</evidence>
<comment type="subcellular location">
    <subcellularLocation>
        <location evidence="1">Membrane</location>
        <topology evidence="1">Multi-pass membrane protein</topology>
    </subcellularLocation>
</comment>
<name>A0A0K2TKZ1_LEPSM</name>
<feature type="transmembrane region" description="Helical" evidence="15">
    <location>
        <begin position="395"/>
        <end position="417"/>
    </location>
</feature>
<keyword evidence="4" id="KW-0109">Calcium transport</keyword>
<evidence type="ECO:0000256" key="7">
    <source>
        <dbReference type="ARBA" id="ARBA00022737"/>
    </source>
</evidence>
<sequence>FAIVGVQLFNGKFFFCSDESRTNADECQGYYFHYEVPNETPKIVERTWERRSFHYDNCFRAIITLFAIQTSEGWVAILQDSMASTYENEGPKPWYRVEMSIFYIVFFVVFPFFFVNIFVALIIVTFNELGEAELQDNMDKNQKSCIDFAIQARPLELYVPQRTDGFYYHAWRLITSSPFENFIMVLIICNTILLMLKFHGAPIFFMDILSGFNLLFTFLFTIECILKVVSYGPKNYFNDFWNTFDFITVVGSIIDATQMVSVDFLKLFRAARLIKLLRRSVSVRILLYTFVQSLKALPYVCMLMGMLFFIYAIVGMQLFGSVVMDPDTSISRHNNFRHIFQSIMLLFRCATGEAWPDIMLAVLSGRSCDLKALEYNITSGTLINQEQNCGSSLTYIYFISFIFFCSFIMLNLFVAVIMDNFDYLTRDTSILGSHHLGEFITTWSEFDPSGIGRIHYTEVFNLLRSIDPPLGFGKKCPERMAFKKLIRMNMPMDTEGKVHFTTTLFALIREHLKINVRESSEMDQADIELRTTIIKCWPHTKRDKIDLLVPTAKSTGKGYLTVGKLYGGVMIHNNWCNTKFGQIEVLRRQEAELEALQKASDIKNGIIVLEDTSPSIEKLEKGNQLTINEMEKYVYPIIKTNHARSRSNVTHLLCLPVLGKWFMSARSF</sequence>
<proteinExistence type="predicted"/>
<evidence type="ECO:0000256" key="13">
    <source>
        <dbReference type="ARBA" id="ARBA00023180"/>
    </source>
</evidence>
<dbReference type="PANTHER" id="PTHR45628:SF7">
    <property type="entry name" value="VOLTAGE-DEPENDENT CALCIUM CHANNEL TYPE A SUBUNIT ALPHA-1"/>
    <property type="match status" value="1"/>
</dbReference>
<feature type="transmembrane region" description="Helical" evidence="15">
    <location>
        <begin position="212"/>
        <end position="232"/>
    </location>
</feature>
<dbReference type="Gene3D" id="1.20.120.350">
    <property type="entry name" value="Voltage-gated potassium channels. Chain C"/>
    <property type="match status" value="1"/>
</dbReference>
<dbReference type="FunFam" id="1.10.287.70:FF:000068">
    <property type="entry name" value="Voltage-dependent N-type calcium channel subunit alpha"/>
    <property type="match status" value="1"/>
</dbReference>
<dbReference type="Gene3D" id="1.10.238.10">
    <property type="entry name" value="EF-hand"/>
    <property type="match status" value="1"/>
</dbReference>
<evidence type="ECO:0000256" key="8">
    <source>
        <dbReference type="ARBA" id="ARBA00022837"/>
    </source>
</evidence>
<evidence type="ECO:0000256" key="15">
    <source>
        <dbReference type="SAM" id="Phobius"/>
    </source>
</evidence>
<feature type="transmembrane region" description="Helical" evidence="15">
    <location>
        <begin position="244"/>
        <end position="265"/>
    </location>
</feature>
<feature type="transmembrane region" description="Helical" evidence="15">
    <location>
        <begin position="182"/>
        <end position="200"/>
    </location>
</feature>
<dbReference type="GO" id="GO:0098703">
    <property type="term" value="P:calcium ion import across plasma membrane"/>
    <property type="evidence" value="ECO:0007669"/>
    <property type="project" value="TreeGrafter"/>
</dbReference>
<keyword evidence="3" id="KW-0597">Phosphoprotein</keyword>
<evidence type="ECO:0000256" key="4">
    <source>
        <dbReference type="ARBA" id="ARBA00022568"/>
    </source>
</evidence>
<accession>A0A0K2TKZ1</accession>
<dbReference type="Pfam" id="PF08763">
    <property type="entry name" value="Ca_chan_IQ"/>
    <property type="match status" value="1"/>
</dbReference>
<keyword evidence="14" id="KW-0407">Ion channel</keyword>
<keyword evidence="8" id="KW-0106">Calcium</keyword>
<keyword evidence="6 15" id="KW-0812">Transmembrane</keyword>
<keyword evidence="2" id="KW-0813">Transport</keyword>
<dbReference type="InterPro" id="IPR031649">
    <property type="entry name" value="GPHH_dom"/>
</dbReference>
<dbReference type="GO" id="GO:0098793">
    <property type="term" value="C:presynapse"/>
    <property type="evidence" value="ECO:0007669"/>
    <property type="project" value="UniProtKB-ARBA"/>
</dbReference>
<keyword evidence="13" id="KW-0325">Glycoprotein</keyword>
<dbReference type="InterPro" id="IPR027359">
    <property type="entry name" value="Volt_channel_dom_sf"/>
</dbReference>
<evidence type="ECO:0000256" key="11">
    <source>
        <dbReference type="ARBA" id="ARBA00023065"/>
    </source>
</evidence>
<evidence type="ECO:0000256" key="2">
    <source>
        <dbReference type="ARBA" id="ARBA00022448"/>
    </source>
</evidence>
<evidence type="ECO:0000313" key="17">
    <source>
        <dbReference type="EMBL" id="CDW26465.1"/>
    </source>
</evidence>
<keyword evidence="9" id="KW-0851">Voltage-gated channel</keyword>
<evidence type="ECO:0000256" key="5">
    <source>
        <dbReference type="ARBA" id="ARBA00022673"/>
    </source>
</evidence>
<dbReference type="SMART" id="SM01062">
    <property type="entry name" value="Ca_chan_IQ"/>
    <property type="match status" value="1"/>
</dbReference>
<evidence type="ECO:0000256" key="14">
    <source>
        <dbReference type="ARBA" id="ARBA00023303"/>
    </source>
</evidence>
<dbReference type="GO" id="GO:0007268">
    <property type="term" value="P:chemical synaptic transmission"/>
    <property type="evidence" value="ECO:0007669"/>
    <property type="project" value="TreeGrafter"/>
</dbReference>
<dbReference type="Pfam" id="PF00520">
    <property type="entry name" value="Ion_trans"/>
    <property type="match status" value="2"/>
</dbReference>
<dbReference type="GO" id="GO:0008331">
    <property type="term" value="F:high voltage-gated calcium channel activity"/>
    <property type="evidence" value="ECO:0007669"/>
    <property type="project" value="TreeGrafter"/>
</dbReference>
<dbReference type="InterPro" id="IPR014873">
    <property type="entry name" value="VDCC_a1su_IQ"/>
</dbReference>